<dbReference type="EMBL" id="JAAOAO010000797">
    <property type="protein sequence ID" value="KAF5531304.1"/>
    <property type="molecule type" value="Genomic_DNA"/>
</dbReference>
<organism evidence="1 2">
    <name type="scientific">Fusarium napiforme</name>
    <dbReference type="NCBI Taxonomy" id="42672"/>
    <lineage>
        <taxon>Eukaryota</taxon>
        <taxon>Fungi</taxon>
        <taxon>Dikarya</taxon>
        <taxon>Ascomycota</taxon>
        <taxon>Pezizomycotina</taxon>
        <taxon>Sordariomycetes</taxon>
        <taxon>Hypocreomycetidae</taxon>
        <taxon>Hypocreales</taxon>
        <taxon>Nectriaceae</taxon>
        <taxon>Fusarium</taxon>
        <taxon>Fusarium fujikuroi species complex</taxon>
    </lineage>
</organism>
<comment type="caution">
    <text evidence="1">The sequence shown here is derived from an EMBL/GenBank/DDBJ whole genome shotgun (WGS) entry which is preliminary data.</text>
</comment>
<proteinExistence type="predicted"/>
<sequence>METQPGEERVVATMNNLPKLTPSNSLEKMPREVIFMIASQLSFHGVRVATLVSKQLRSALMPLIFNKITFSGDFKALAREMRSILNGELGNFIKLILPHAKVVTIRIEPCNLHDIVSDSHLWASRIAVISEFISKLSCVDTIDFAFRNHSFSFSRVVPHCFDDPHLQSVMELLSNTPKWDGPKTVIFSGQRNRPSFTTIMRQFTPDSVKAVHLPRTTAWGHRAALQATMPSLKGLKYDITRLPIESTTLACIDQTTLRMLHQSLPHLHSLVICQMDRDTFMLQYGPITKKPRLPNFSDQVAQLVGRLKEMQQLRRFAFALDIKWMLQEYSPEALHELRERLRQADSATLASEDIDWSHFHTSRTQDHEWHSNLVTHILDAVPQLKELCVLPPGSRFYRGTKTEGVVSFRQVNSGDPGEESRFPNRLLD</sequence>
<accession>A0A8H5I6P4</accession>
<protein>
    <recommendedName>
        <fullName evidence="3">F-box domain-containing protein</fullName>
    </recommendedName>
</protein>
<keyword evidence="2" id="KW-1185">Reference proteome</keyword>
<reference evidence="1 2" key="1">
    <citation type="submission" date="2020-05" db="EMBL/GenBank/DDBJ databases">
        <title>Identification and distribution of gene clusters putatively required for synthesis of sphingolipid metabolism inhibitors in phylogenetically diverse species of the filamentous fungus Fusarium.</title>
        <authorList>
            <person name="Kim H.-S."/>
            <person name="Busman M."/>
            <person name="Brown D.W."/>
            <person name="Divon H."/>
            <person name="Uhlig S."/>
            <person name="Proctor R.H."/>
        </authorList>
    </citation>
    <scope>NUCLEOTIDE SEQUENCE [LARGE SCALE GENOMIC DNA]</scope>
    <source>
        <strain evidence="1 2">NRRL 25196</strain>
    </source>
</reference>
<dbReference type="Proteomes" id="UP000574317">
    <property type="component" value="Unassembled WGS sequence"/>
</dbReference>
<evidence type="ECO:0000313" key="2">
    <source>
        <dbReference type="Proteomes" id="UP000574317"/>
    </source>
</evidence>
<name>A0A8H5I6P4_9HYPO</name>
<evidence type="ECO:0008006" key="3">
    <source>
        <dbReference type="Google" id="ProtNLM"/>
    </source>
</evidence>
<evidence type="ECO:0000313" key="1">
    <source>
        <dbReference type="EMBL" id="KAF5531304.1"/>
    </source>
</evidence>
<dbReference type="AlphaFoldDB" id="A0A8H5I6P4"/>
<gene>
    <name evidence="1" type="ORF">FNAPI_13294</name>
</gene>